<dbReference type="AlphaFoldDB" id="A0A560E5F2"/>
<comment type="caution">
    <text evidence="3">The sequence shown here is derived from an EMBL/GenBank/DDBJ whole genome shotgun (WGS) entry which is preliminary data.</text>
</comment>
<organism evidence="3 4">
    <name type="scientific">Bradyrhizobium stylosanthis</name>
    <dbReference type="NCBI Taxonomy" id="1803665"/>
    <lineage>
        <taxon>Bacteria</taxon>
        <taxon>Pseudomonadati</taxon>
        <taxon>Pseudomonadota</taxon>
        <taxon>Alphaproteobacteria</taxon>
        <taxon>Hyphomicrobiales</taxon>
        <taxon>Nitrobacteraceae</taxon>
        <taxon>Bradyrhizobium</taxon>
    </lineage>
</organism>
<dbReference type="Proteomes" id="UP000319949">
    <property type="component" value="Unassembled WGS sequence"/>
</dbReference>
<evidence type="ECO:0000313" key="4">
    <source>
        <dbReference type="Proteomes" id="UP000319949"/>
    </source>
</evidence>
<dbReference type="STRING" id="1803665.GCA_001641335_01488"/>
<feature type="transmembrane region" description="Helical" evidence="2">
    <location>
        <begin position="16"/>
        <end position="36"/>
    </location>
</feature>
<evidence type="ECO:0000313" key="3">
    <source>
        <dbReference type="EMBL" id="TWB04566.1"/>
    </source>
</evidence>
<accession>A0A560E5F2</accession>
<name>A0A560E5F2_9BRAD</name>
<reference evidence="3 4" key="1">
    <citation type="submission" date="2019-06" db="EMBL/GenBank/DDBJ databases">
        <title>Genomic Encyclopedia of Type Strains, Phase IV (KMG-V): Genome sequencing to study the core and pangenomes of soil and plant-associated prokaryotes.</title>
        <authorList>
            <person name="Whitman W."/>
        </authorList>
    </citation>
    <scope>NUCLEOTIDE SEQUENCE [LARGE SCALE GENOMIC DNA]</scope>
    <source>
        <strain evidence="3 4">BR 510</strain>
    </source>
</reference>
<keyword evidence="2" id="KW-0812">Transmembrane</keyword>
<keyword evidence="2" id="KW-0472">Membrane</keyword>
<evidence type="ECO:0000256" key="2">
    <source>
        <dbReference type="SAM" id="Phobius"/>
    </source>
</evidence>
<evidence type="ECO:0000256" key="1">
    <source>
        <dbReference type="SAM" id="MobiDB-lite"/>
    </source>
</evidence>
<feature type="transmembrane region" description="Helical" evidence="2">
    <location>
        <begin position="79"/>
        <end position="99"/>
    </location>
</feature>
<protein>
    <recommendedName>
        <fullName evidence="5">DUF805 domain-containing protein</fullName>
    </recommendedName>
</protein>
<feature type="transmembrane region" description="Helical" evidence="2">
    <location>
        <begin position="43"/>
        <end position="67"/>
    </location>
</feature>
<proteinExistence type="predicted"/>
<feature type="compositionally biased region" description="Polar residues" evidence="1">
    <location>
        <begin position="172"/>
        <end position="187"/>
    </location>
</feature>
<feature type="region of interest" description="Disordered" evidence="1">
    <location>
        <begin position="172"/>
        <end position="203"/>
    </location>
</feature>
<gene>
    <name evidence="3" type="ORF">FBZ96_1021044</name>
</gene>
<feature type="transmembrane region" description="Helical" evidence="2">
    <location>
        <begin position="111"/>
        <end position="129"/>
    </location>
</feature>
<keyword evidence="4" id="KW-1185">Reference proteome</keyword>
<feature type="transmembrane region" description="Helical" evidence="2">
    <location>
        <begin position="141"/>
        <end position="161"/>
    </location>
</feature>
<evidence type="ECO:0008006" key="5">
    <source>
        <dbReference type="Google" id="ProtNLM"/>
    </source>
</evidence>
<sequence>MRRCAAAPFHGSESSFWAYGAKLGAPMLGFLFGLNARLGRLHFFLATIALAVVMTAICFAIAMAVFHDTSPALIRPEDLLKNRAVIAAMVLFGFATFMLQSMRIRDIGWDPVCVVPAWIALMVVDHVVAGRFPAWAIGGEHQGTAVGALVNLVLILALTFWPSAGSEGSFANPFQSRTQAAPPSLTNERLARVSQGAQRPTWS</sequence>
<keyword evidence="2" id="KW-1133">Transmembrane helix</keyword>
<dbReference type="EMBL" id="VITK01000002">
    <property type="protein sequence ID" value="TWB04566.1"/>
    <property type="molecule type" value="Genomic_DNA"/>
</dbReference>